<dbReference type="InterPro" id="IPR023091">
    <property type="entry name" value="MetalPrtase_cat_dom_sf_prd"/>
</dbReference>
<comment type="similarity">
    <text evidence="2">Belongs to the endoribonuclease YbeY family.</text>
</comment>
<dbReference type="GO" id="GO:0004519">
    <property type="term" value="F:endonuclease activity"/>
    <property type="evidence" value="ECO:0007669"/>
    <property type="project" value="UniProtKB-KW"/>
</dbReference>
<keyword evidence="5" id="KW-0255">Endonuclease</keyword>
<accession>A0A1F5EKS2</accession>
<evidence type="ECO:0000256" key="4">
    <source>
        <dbReference type="ARBA" id="ARBA00022723"/>
    </source>
</evidence>
<evidence type="ECO:0000256" key="6">
    <source>
        <dbReference type="ARBA" id="ARBA00022801"/>
    </source>
</evidence>
<keyword evidence="7" id="KW-0862">Zinc</keyword>
<name>A0A1F5EKS2_9BACT</name>
<keyword evidence="4" id="KW-0479">Metal-binding</keyword>
<dbReference type="EMBL" id="MEZV01000009">
    <property type="protein sequence ID" value="OGD67806.1"/>
    <property type="molecule type" value="Genomic_DNA"/>
</dbReference>
<evidence type="ECO:0000256" key="3">
    <source>
        <dbReference type="ARBA" id="ARBA00022722"/>
    </source>
</evidence>
<evidence type="ECO:0000256" key="5">
    <source>
        <dbReference type="ARBA" id="ARBA00022759"/>
    </source>
</evidence>
<evidence type="ECO:0000256" key="7">
    <source>
        <dbReference type="ARBA" id="ARBA00022833"/>
    </source>
</evidence>
<organism evidence="8 9">
    <name type="scientific">Candidatus Berkelbacteria bacterium RIFCSPHIGHO2_12_FULL_36_9</name>
    <dbReference type="NCBI Taxonomy" id="1797469"/>
    <lineage>
        <taxon>Bacteria</taxon>
        <taxon>Candidatus Berkelbacteria</taxon>
    </lineage>
</organism>
<dbReference type="InterPro" id="IPR002036">
    <property type="entry name" value="YbeY"/>
</dbReference>
<dbReference type="Proteomes" id="UP000176451">
    <property type="component" value="Unassembled WGS sequence"/>
</dbReference>
<keyword evidence="3" id="KW-0540">Nuclease</keyword>
<dbReference type="SUPFAM" id="SSF55486">
    <property type="entry name" value="Metalloproteases ('zincins'), catalytic domain"/>
    <property type="match status" value="1"/>
</dbReference>
<reference evidence="8 9" key="1">
    <citation type="journal article" date="2016" name="Nat. Commun.">
        <title>Thousands of microbial genomes shed light on interconnected biogeochemical processes in an aquifer system.</title>
        <authorList>
            <person name="Anantharaman K."/>
            <person name="Brown C.T."/>
            <person name="Hug L.A."/>
            <person name="Sharon I."/>
            <person name="Castelle C.J."/>
            <person name="Probst A.J."/>
            <person name="Thomas B.C."/>
            <person name="Singh A."/>
            <person name="Wilkins M.J."/>
            <person name="Karaoz U."/>
            <person name="Brodie E.L."/>
            <person name="Williams K.H."/>
            <person name="Hubbard S.S."/>
            <person name="Banfield J.F."/>
        </authorList>
    </citation>
    <scope>NUCLEOTIDE SEQUENCE [LARGE SCALE GENOMIC DNA]</scope>
</reference>
<evidence type="ECO:0000313" key="9">
    <source>
        <dbReference type="Proteomes" id="UP000176451"/>
    </source>
</evidence>
<sequence length="119" mass="14189">MKKIFLNLNNQTNHKIKNSDFEEIAEKTFYNKKLSFKYLIELSIVSENRIKNYNKEFLNKDKVSDVLSFPLLKKSEIKKYDGKNPLFLGEIIICRNQPEKKFLSLFEHGLKHLLGYHHK</sequence>
<dbReference type="STRING" id="1797469.A3F08_01425"/>
<evidence type="ECO:0000256" key="2">
    <source>
        <dbReference type="ARBA" id="ARBA00010875"/>
    </source>
</evidence>
<dbReference type="NCBIfam" id="TIGR00043">
    <property type="entry name" value="rRNA maturation RNase YbeY"/>
    <property type="match status" value="1"/>
</dbReference>
<comment type="caution">
    <text evidence="8">The sequence shown here is derived from an EMBL/GenBank/DDBJ whole genome shotgun (WGS) entry which is preliminary data.</text>
</comment>
<dbReference type="GO" id="GO:0006364">
    <property type="term" value="P:rRNA processing"/>
    <property type="evidence" value="ECO:0007669"/>
    <property type="project" value="InterPro"/>
</dbReference>
<keyword evidence="6" id="KW-0378">Hydrolase</keyword>
<gene>
    <name evidence="8" type="ORF">A3F08_01425</name>
</gene>
<dbReference type="AlphaFoldDB" id="A0A1F5EKS2"/>
<comment type="cofactor">
    <cofactor evidence="1">
        <name>Zn(2+)</name>
        <dbReference type="ChEBI" id="CHEBI:29105"/>
    </cofactor>
</comment>
<protein>
    <submittedName>
        <fullName evidence="8">rRNA maturation RNase YbeY</fullName>
    </submittedName>
</protein>
<evidence type="ECO:0000256" key="1">
    <source>
        <dbReference type="ARBA" id="ARBA00001947"/>
    </source>
</evidence>
<evidence type="ECO:0000313" key="8">
    <source>
        <dbReference type="EMBL" id="OGD67806.1"/>
    </source>
</evidence>
<dbReference type="GO" id="GO:0046872">
    <property type="term" value="F:metal ion binding"/>
    <property type="evidence" value="ECO:0007669"/>
    <property type="project" value="UniProtKB-KW"/>
</dbReference>
<dbReference type="GO" id="GO:0004222">
    <property type="term" value="F:metalloendopeptidase activity"/>
    <property type="evidence" value="ECO:0007669"/>
    <property type="project" value="InterPro"/>
</dbReference>
<dbReference type="Gene3D" id="3.40.390.30">
    <property type="entry name" value="Metalloproteases ('zincins'), catalytic domain"/>
    <property type="match status" value="1"/>
</dbReference>
<dbReference type="Pfam" id="PF02130">
    <property type="entry name" value="YbeY"/>
    <property type="match status" value="1"/>
</dbReference>
<proteinExistence type="inferred from homology"/>